<organism evidence="8 9">
    <name type="scientific">Gossypium anomalum</name>
    <dbReference type="NCBI Taxonomy" id="47600"/>
    <lineage>
        <taxon>Eukaryota</taxon>
        <taxon>Viridiplantae</taxon>
        <taxon>Streptophyta</taxon>
        <taxon>Embryophyta</taxon>
        <taxon>Tracheophyta</taxon>
        <taxon>Spermatophyta</taxon>
        <taxon>Magnoliopsida</taxon>
        <taxon>eudicotyledons</taxon>
        <taxon>Gunneridae</taxon>
        <taxon>Pentapetalae</taxon>
        <taxon>rosids</taxon>
        <taxon>malvids</taxon>
        <taxon>Malvales</taxon>
        <taxon>Malvaceae</taxon>
        <taxon>Malvoideae</taxon>
        <taxon>Gossypium</taxon>
    </lineage>
</organism>
<evidence type="ECO:0000313" key="9">
    <source>
        <dbReference type="Proteomes" id="UP000701853"/>
    </source>
</evidence>
<dbReference type="EMBL" id="JAHUZN010000006">
    <property type="protein sequence ID" value="KAG8490407.1"/>
    <property type="molecule type" value="Genomic_DNA"/>
</dbReference>
<feature type="domain" description="XS" evidence="5">
    <location>
        <begin position="520"/>
        <end position="631"/>
    </location>
</feature>
<evidence type="ECO:0008006" key="10">
    <source>
        <dbReference type="Google" id="ProtNLM"/>
    </source>
</evidence>
<keyword evidence="9" id="KW-1185">Reference proteome</keyword>
<keyword evidence="2" id="KW-0943">RNA-mediated gene silencing</keyword>
<feature type="chain" id="PRO_5035200704" description="XS domain-containing protein" evidence="4">
    <location>
        <begin position="23"/>
        <end position="1096"/>
    </location>
</feature>
<evidence type="ECO:0000259" key="6">
    <source>
        <dbReference type="Pfam" id="PF03469"/>
    </source>
</evidence>
<dbReference type="InterPro" id="IPR005380">
    <property type="entry name" value="XS_domain"/>
</dbReference>
<protein>
    <recommendedName>
        <fullName evidence="10">XS domain-containing protein</fullName>
    </recommendedName>
</protein>
<feature type="signal peptide" evidence="4">
    <location>
        <begin position="1"/>
        <end position="22"/>
    </location>
</feature>
<reference evidence="8 9" key="1">
    <citation type="journal article" date="2021" name="bioRxiv">
        <title>The Gossypium anomalum genome as a resource for cotton improvement and evolutionary analysis of hybrid incompatibility.</title>
        <authorList>
            <person name="Grover C.E."/>
            <person name="Yuan D."/>
            <person name="Arick M.A."/>
            <person name="Miller E.R."/>
            <person name="Hu G."/>
            <person name="Peterson D.G."/>
            <person name="Wendel J.F."/>
            <person name="Udall J.A."/>
        </authorList>
    </citation>
    <scope>NUCLEOTIDE SEQUENCE [LARGE SCALE GENOMIC DNA]</scope>
    <source>
        <strain evidence="8">JFW-Udall</strain>
        <tissue evidence="8">Leaf</tissue>
    </source>
</reference>
<dbReference type="GO" id="GO:0080188">
    <property type="term" value="P:gene silencing by siRNA-directed DNA methylation"/>
    <property type="evidence" value="ECO:0007669"/>
    <property type="project" value="InterPro"/>
</dbReference>
<feature type="domain" description="Zinc finger-XS" evidence="7">
    <location>
        <begin position="450"/>
        <end position="491"/>
    </location>
</feature>
<evidence type="ECO:0000256" key="4">
    <source>
        <dbReference type="SAM" id="SignalP"/>
    </source>
</evidence>
<feature type="coiled-coil region" evidence="3">
    <location>
        <begin position="752"/>
        <end position="901"/>
    </location>
</feature>
<dbReference type="AlphaFoldDB" id="A0A8J5Z1E9"/>
<feature type="domain" description="Factor of DNA methylation 1-5/IDN2" evidence="6">
    <location>
        <begin position="929"/>
        <end position="988"/>
    </location>
</feature>
<accession>A0A8J5Z1E9</accession>
<dbReference type="Pfam" id="PF03469">
    <property type="entry name" value="XH"/>
    <property type="match status" value="2"/>
</dbReference>
<evidence type="ECO:0000256" key="2">
    <source>
        <dbReference type="ARBA" id="ARBA00023158"/>
    </source>
</evidence>
<dbReference type="InterPro" id="IPR045177">
    <property type="entry name" value="FDM1-5/IDN2"/>
</dbReference>
<dbReference type="Gene3D" id="3.30.70.2890">
    <property type="entry name" value="XS domain"/>
    <property type="match status" value="2"/>
</dbReference>
<evidence type="ECO:0000256" key="3">
    <source>
        <dbReference type="SAM" id="Coils"/>
    </source>
</evidence>
<dbReference type="InterPro" id="IPR038588">
    <property type="entry name" value="XS_domain_sf"/>
</dbReference>
<feature type="domain" description="Factor of DNA methylation 1-5/IDN2" evidence="6">
    <location>
        <begin position="1018"/>
        <end position="1092"/>
    </location>
</feature>
<dbReference type="Pfam" id="PF03470">
    <property type="entry name" value="zf-XS"/>
    <property type="match status" value="3"/>
</dbReference>
<dbReference type="InterPro" id="IPR005381">
    <property type="entry name" value="Znf-XS_domain"/>
</dbReference>
<gene>
    <name evidence="8" type="ORF">CXB51_013697</name>
</gene>
<keyword evidence="1 3" id="KW-0175">Coiled coil</keyword>
<dbReference type="Proteomes" id="UP000701853">
    <property type="component" value="Chromosome 6"/>
</dbReference>
<keyword evidence="4" id="KW-0732">Signal</keyword>
<evidence type="ECO:0000259" key="5">
    <source>
        <dbReference type="Pfam" id="PF03468"/>
    </source>
</evidence>
<dbReference type="Pfam" id="PF03468">
    <property type="entry name" value="XS"/>
    <property type="match status" value="2"/>
</dbReference>
<evidence type="ECO:0000256" key="1">
    <source>
        <dbReference type="ARBA" id="ARBA00023054"/>
    </source>
</evidence>
<feature type="domain" description="Zinc finger-XS" evidence="7">
    <location>
        <begin position="73"/>
        <end position="116"/>
    </location>
</feature>
<dbReference type="PANTHER" id="PTHR21596:SF65">
    <property type="entry name" value="PROTEIN INVOLVED IN DE NOVO 2-RELATED"/>
    <property type="match status" value="1"/>
</dbReference>
<name>A0A8J5Z1E9_9ROSI</name>
<dbReference type="InterPro" id="IPR005379">
    <property type="entry name" value="FDM1-5/IDN2_XH"/>
</dbReference>
<evidence type="ECO:0000259" key="7">
    <source>
        <dbReference type="Pfam" id="PF03470"/>
    </source>
</evidence>
<feature type="domain" description="XS" evidence="5">
    <location>
        <begin position="145"/>
        <end position="257"/>
    </location>
</feature>
<dbReference type="CDD" id="cd12266">
    <property type="entry name" value="RRM_like_XS"/>
    <property type="match status" value="2"/>
</dbReference>
<comment type="caution">
    <text evidence="8">The sequence shown here is derived from an EMBL/GenBank/DDBJ whole genome shotgun (WGS) entry which is preliminary data.</text>
</comment>
<proteinExistence type="predicted"/>
<dbReference type="PANTHER" id="PTHR21596">
    <property type="entry name" value="RIBONUCLEASE P SUBUNIT P38"/>
    <property type="match status" value="1"/>
</dbReference>
<evidence type="ECO:0000313" key="8">
    <source>
        <dbReference type="EMBL" id="KAG8490407.1"/>
    </source>
</evidence>
<dbReference type="OrthoDB" id="953269at2759"/>
<sequence length="1096" mass="125312">MHLFSCNCLLSAFVWFLGEVVEEESKVSVRTVISSGDDSGITESEMGKYEDRCYETLKKGRCIVKVSDKTYICPYCPPKKKQYYRYEDLLQHASGVGDSSSAKRRPIVKASHRALAKYLKKNHVPVVSSSKLSAQEDTPSGHDDDEKIVWPWTGIVVNIPIRKSENGQSVGKSGSKLKDELIRRGFNPITVHPLRNYHGHSGTAVVEFQKDWQGLYHALSFENSYKADHHGKKDWSANTEVKYGLYAWVARADDYKSSSIIGEHLRQTRDLKTIPKLMEEEARKQDRLVSYLTNITGTKNKIDLYTAVQKCPCFNVSLPMDISSIDGSNITESEMGMYVDRSYEKLKNGKYIVKISGETYSCPFCPQKKKPNYRYMDLVQHASAVANSSSARRTPIVKANHLALSKYLEKDLAPLVSSLKPVTQEELLSGCDHDENGKHIVKASDETYTCPYCPEKKIYRYLDLVQHASGVGNSSSARRTTTMKANHLALAKYLEKGLVPLVSSLKPAAQEDPFSGCDHDEKIVWPWTGIVVNIPTRKSEDGRTVGESGSKLRDELIRRGFNPIRVRPLWNNCGHSGIAVVEFRKDWSGLHNALSFENAYEADHRGKKDWGANNDVKYGLYAWIARADDHKSSSIIGEHLRKTSDIKTISKLMEEEARKQDRLVSYLTNILETKNKHLKEMEAMCSVTSESLKVLMEEKDNLLQAYNKEVLPGTTVVSKVQLILPLFTEINKTQQSARLHYQKVFSDHEKVKSQLESHRKDLELREVELEKREALIERERKKLAEELEKNVVQNSALRLAASEQKRADENLMKLAEDQKRQKEELHNRIIQLEKQLDQKQALELEIEQLRGSMNVIRELGDEDDDIVLTIIEASFKELREKERELEDLEALNQTLIVSERKSNHELQEARKELINGLKEISSCANIGVKRMGELDNKPFLEAMKRRYNEELAEERAVELCSLWEEYLKDPNWHPFKRIKLEGEEYQVFSCETHLACSLFSFFSDCTKWCAQSLIMLVQEVIDDEDEKLKDLKDEMGNEVYKSVTSVINEINEYNPSGRYATSELWNYGEGRRASLQEGVEFLLNLWNATKGKRGMT</sequence>
<feature type="domain" description="Zinc finger-XS" evidence="7">
    <location>
        <begin position="362"/>
        <end position="404"/>
    </location>
</feature>